<evidence type="ECO:0000313" key="5">
    <source>
        <dbReference type="Proteomes" id="UP000824002"/>
    </source>
</evidence>
<keyword evidence="2" id="KW-0813">Transport</keyword>
<sequence>MATVSYPFAVGRIRALELKLIDAPRWARLREAGREEAARLLSETGYGNGAPKDDPEAMIRAEEEETRRVIAELSPEPAWTDLFLLPIDAHNLKAAYKGKRLSQDVSRLLTEGGTVQPEIMRLSVETGEYSMLPEAFRAVLEEADHFDSLLSFSAAVDRAVFEQIRLVLKKKKNPLLSRYFSAQADFTNVLSVLRAAALKWDRETLEKVLLPGGTIPEEAFPEALASGQFIPILCKGEFSSIIQRALEDYARDGQLVEAEKRFTQERIALLNEGQDDAFSIGPIACYLMRRENEARELRVLFAQKT</sequence>
<dbReference type="Pfam" id="PF01992">
    <property type="entry name" value="vATP-synt_AC39"/>
    <property type="match status" value="1"/>
</dbReference>
<accession>A0A9D1FN24</accession>
<dbReference type="InterPro" id="IPR002843">
    <property type="entry name" value="ATPase_V0-cplx_csu/dsu"/>
</dbReference>
<dbReference type="Proteomes" id="UP000824002">
    <property type="component" value="Unassembled WGS sequence"/>
</dbReference>
<evidence type="ECO:0000256" key="1">
    <source>
        <dbReference type="ARBA" id="ARBA00006709"/>
    </source>
</evidence>
<dbReference type="InterPro" id="IPR044911">
    <property type="entry name" value="V-type_ATPase_csu/dsu_dom_3"/>
</dbReference>
<keyword evidence="3" id="KW-0406">Ion transport</keyword>
<evidence type="ECO:0000256" key="3">
    <source>
        <dbReference type="ARBA" id="ARBA00023065"/>
    </source>
</evidence>
<reference evidence="4" key="2">
    <citation type="journal article" date="2021" name="PeerJ">
        <title>Extensive microbial diversity within the chicken gut microbiome revealed by metagenomics and culture.</title>
        <authorList>
            <person name="Gilroy R."/>
            <person name="Ravi A."/>
            <person name="Getino M."/>
            <person name="Pursley I."/>
            <person name="Horton D.L."/>
            <person name="Alikhan N.F."/>
            <person name="Baker D."/>
            <person name="Gharbi K."/>
            <person name="Hall N."/>
            <person name="Watson M."/>
            <person name="Adriaenssens E.M."/>
            <person name="Foster-Nyarko E."/>
            <person name="Jarju S."/>
            <person name="Secka A."/>
            <person name="Antonio M."/>
            <person name="Oren A."/>
            <person name="Chaudhuri R.R."/>
            <person name="La Ragione R."/>
            <person name="Hildebrand F."/>
            <person name="Pallen M.J."/>
        </authorList>
    </citation>
    <scope>NUCLEOTIDE SEQUENCE</scope>
    <source>
        <strain evidence="4">CHK199-13235</strain>
    </source>
</reference>
<comment type="similarity">
    <text evidence="1">Belongs to the V-ATPase V0D/AC39 subunit family.</text>
</comment>
<dbReference type="InterPro" id="IPR035067">
    <property type="entry name" value="V-type_ATPase_csu/dsu"/>
</dbReference>
<dbReference type="SUPFAM" id="SSF103486">
    <property type="entry name" value="V-type ATP synthase subunit C"/>
    <property type="match status" value="1"/>
</dbReference>
<dbReference type="InterPro" id="IPR050873">
    <property type="entry name" value="V-ATPase_V0D/AC39_subunit"/>
</dbReference>
<dbReference type="Gene3D" id="1.20.1690.10">
    <property type="entry name" value="V-type ATP synthase subunit C domain"/>
    <property type="match status" value="2"/>
</dbReference>
<dbReference type="InterPro" id="IPR036079">
    <property type="entry name" value="ATPase_csu/dsu_sf"/>
</dbReference>
<dbReference type="GO" id="GO:0046961">
    <property type="term" value="F:proton-transporting ATPase activity, rotational mechanism"/>
    <property type="evidence" value="ECO:0007669"/>
    <property type="project" value="InterPro"/>
</dbReference>
<gene>
    <name evidence="4" type="ORF">IAB51_08540</name>
</gene>
<dbReference type="AlphaFoldDB" id="A0A9D1FN24"/>
<proteinExistence type="inferred from homology"/>
<evidence type="ECO:0000256" key="2">
    <source>
        <dbReference type="ARBA" id="ARBA00022448"/>
    </source>
</evidence>
<comment type="caution">
    <text evidence="4">The sequence shown here is derived from an EMBL/GenBank/DDBJ whole genome shotgun (WGS) entry which is preliminary data.</text>
</comment>
<protein>
    <submittedName>
        <fullName evidence="4">V-type ATPase subunit</fullName>
    </submittedName>
</protein>
<evidence type="ECO:0000313" key="4">
    <source>
        <dbReference type="EMBL" id="HIS76841.1"/>
    </source>
</evidence>
<dbReference type="PANTHER" id="PTHR38682:SF1">
    <property type="entry name" value="V-TYPE ATP SYNTHASE SUBUNIT C"/>
    <property type="match status" value="1"/>
</dbReference>
<dbReference type="Gene3D" id="1.10.132.50">
    <property type="entry name" value="ATP synthase (C/AC39) subunit, domain 3"/>
    <property type="match status" value="1"/>
</dbReference>
<dbReference type="PANTHER" id="PTHR38682">
    <property type="entry name" value="V-TYPE ATP SYNTHASE SUBUNIT C"/>
    <property type="match status" value="1"/>
</dbReference>
<name>A0A9D1FN24_9FIRM</name>
<dbReference type="EMBL" id="DVJP01000054">
    <property type="protein sequence ID" value="HIS76841.1"/>
    <property type="molecule type" value="Genomic_DNA"/>
</dbReference>
<organism evidence="4 5">
    <name type="scientific">Candidatus Merdivicinus excrementipullorum</name>
    <dbReference type="NCBI Taxonomy" id="2840867"/>
    <lineage>
        <taxon>Bacteria</taxon>
        <taxon>Bacillati</taxon>
        <taxon>Bacillota</taxon>
        <taxon>Clostridia</taxon>
        <taxon>Eubacteriales</taxon>
        <taxon>Oscillospiraceae</taxon>
        <taxon>Oscillospiraceae incertae sedis</taxon>
        <taxon>Candidatus Merdivicinus</taxon>
    </lineage>
</organism>
<reference evidence="4" key="1">
    <citation type="submission" date="2020-10" db="EMBL/GenBank/DDBJ databases">
        <authorList>
            <person name="Gilroy R."/>
        </authorList>
    </citation>
    <scope>NUCLEOTIDE SEQUENCE</scope>
    <source>
        <strain evidence="4">CHK199-13235</strain>
    </source>
</reference>